<feature type="signal peptide" evidence="2">
    <location>
        <begin position="1"/>
        <end position="21"/>
    </location>
</feature>
<organism evidence="3 4">
    <name type="scientific">Gleimia europaea ACS-120-V-Col10b</name>
    <dbReference type="NCBI Taxonomy" id="883069"/>
    <lineage>
        <taxon>Bacteria</taxon>
        <taxon>Bacillati</taxon>
        <taxon>Actinomycetota</taxon>
        <taxon>Actinomycetes</taxon>
        <taxon>Actinomycetales</taxon>
        <taxon>Actinomycetaceae</taxon>
        <taxon>Gleimia</taxon>
    </lineage>
</organism>
<keyword evidence="4" id="KW-1185">Reference proteome</keyword>
<dbReference type="RefSeq" id="WP_016444667.1">
    <property type="nucleotide sequence ID" value="NZ_KE150266.1"/>
</dbReference>
<proteinExistence type="predicted"/>
<sequence>MKRRAALVLLACSAMILGACSSNDVLPGPPPTPIPLTAPSETSVGTPTSSEDTSTQVDPSAYELGTNTELARAGNTGYWFANSDHSVLCAIIVAGAASAPYVRCEVFPPFPVEDAPCDQGIFSGTAATLSAEGAEYGRCQSDVPLQQMCLTDPASLDDYSAEFCENNLLSAPVLNDGETISAGGFTCTIDENVTTCTHEGGQTMSFKPGDALR</sequence>
<protein>
    <submittedName>
        <fullName evidence="3">Uncharacterized protein</fullName>
    </submittedName>
</protein>
<dbReference type="EMBL" id="AGWN01000001">
    <property type="protein sequence ID" value="EPD31557.1"/>
    <property type="molecule type" value="Genomic_DNA"/>
</dbReference>
<evidence type="ECO:0000313" key="4">
    <source>
        <dbReference type="Proteomes" id="UP000014387"/>
    </source>
</evidence>
<evidence type="ECO:0000256" key="2">
    <source>
        <dbReference type="SAM" id="SignalP"/>
    </source>
</evidence>
<dbReference type="PROSITE" id="PS51257">
    <property type="entry name" value="PROKAR_LIPOPROTEIN"/>
    <property type="match status" value="1"/>
</dbReference>
<evidence type="ECO:0000313" key="3">
    <source>
        <dbReference type="EMBL" id="EPD31557.1"/>
    </source>
</evidence>
<feature type="region of interest" description="Disordered" evidence="1">
    <location>
        <begin position="28"/>
        <end position="58"/>
    </location>
</feature>
<reference evidence="3 4" key="1">
    <citation type="submission" date="2013-05" db="EMBL/GenBank/DDBJ databases">
        <title>The Genome Sequence of Actinomyces europaeus ACS-120-V-COL10B.</title>
        <authorList>
            <consortium name="The Broad Institute Genomics Platform"/>
            <person name="Earl A."/>
            <person name="Ward D."/>
            <person name="Feldgarden M."/>
            <person name="Gevers D."/>
            <person name="Saerens B."/>
            <person name="Vaneechoutte M."/>
            <person name="Walker B."/>
            <person name="Young S."/>
            <person name="Zeng Q."/>
            <person name="Gargeya S."/>
            <person name="Fitzgerald M."/>
            <person name="Haas B."/>
            <person name="Abouelleil A."/>
            <person name="Allen A.W."/>
            <person name="Alvarado L."/>
            <person name="Arachchi H.M."/>
            <person name="Berlin A.M."/>
            <person name="Chapman S.B."/>
            <person name="Gainer-Dewar J."/>
            <person name="Goldberg J."/>
            <person name="Griggs A."/>
            <person name="Gujja S."/>
            <person name="Hansen M."/>
            <person name="Howarth C."/>
            <person name="Imamovic A."/>
            <person name="Ireland A."/>
            <person name="Larimer J."/>
            <person name="McCowan C."/>
            <person name="Murphy C."/>
            <person name="Pearson M."/>
            <person name="Poon T.W."/>
            <person name="Priest M."/>
            <person name="Roberts A."/>
            <person name="Saif S."/>
            <person name="Shea T."/>
            <person name="Sisk P."/>
            <person name="Sykes S."/>
            <person name="Wortman J."/>
            <person name="Nusbaum C."/>
            <person name="Birren B."/>
        </authorList>
    </citation>
    <scope>NUCLEOTIDE SEQUENCE [LARGE SCALE GENOMIC DNA]</scope>
    <source>
        <strain evidence="3 4">ACS-120-V-Col10b</strain>
    </source>
</reference>
<feature type="chain" id="PRO_5040907716" evidence="2">
    <location>
        <begin position="22"/>
        <end position="213"/>
    </location>
</feature>
<accession>A0A9W5RFP0</accession>
<name>A0A9W5RFP0_9ACTO</name>
<dbReference type="AlphaFoldDB" id="A0A9W5RFP0"/>
<gene>
    <name evidence="3" type="ORF">HMPREF9238_01333</name>
</gene>
<dbReference type="OrthoDB" id="3266462at2"/>
<comment type="caution">
    <text evidence="3">The sequence shown here is derived from an EMBL/GenBank/DDBJ whole genome shotgun (WGS) entry which is preliminary data.</text>
</comment>
<feature type="compositionally biased region" description="Polar residues" evidence="1">
    <location>
        <begin position="40"/>
        <end position="58"/>
    </location>
</feature>
<evidence type="ECO:0000256" key="1">
    <source>
        <dbReference type="SAM" id="MobiDB-lite"/>
    </source>
</evidence>
<keyword evidence="2" id="KW-0732">Signal</keyword>
<dbReference type="Proteomes" id="UP000014387">
    <property type="component" value="Unassembled WGS sequence"/>
</dbReference>